<gene>
    <name evidence="11" type="ORF">GCM10023168_23630</name>
</gene>
<accession>A0ABP8KIN9</accession>
<keyword evidence="5" id="KW-0227">DNA damage</keyword>
<dbReference type="RefSeq" id="WP_345206101.1">
    <property type="nucleotide sequence ID" value="NZ_BAABGM010000014.1"/>
</dbReference>
<feature type="signal peptide" evidence="9">
    <location>
        <begin position="1"/>
        <end position="29"/>
    </location>
</feature>
<comment type="cofactor">
    <cofactor evidence="2">
        <name>Mg(2+)</name>
        <dbReference type="ChEBI" id="CHEBI:18420"/>
    </cofactor>
</comment>
<keyword evidence="6" id="KW-0378">Hydrolase</keyword>
<keyword evidence="7" id="KW-0460">Magnesium</keyword>
<evidence type="ECO:0000256" key="6">
    <source>
        <dbReference type="ARBA" id="ARBA00022801"/>
    </source>
</evidence>
<evidence type="ECO:0000256" key="3">
    <source>
        <dbReference type="ARBA" id="ARBA00022722"/>
    </source>
</evidence>
<sequence>MRLRSGVRLGLAAALALALPLAGSTGAQAKDKRELTVMTQNLYLGSSLTPALGATTGEQFVAAVAQIYGTMVFTDFPKRAGAIADTIEAEEPDLIGLQEVSTWIARGAPGANPPSYDFLELLQAELVARGLDYEVAAVSDNANIGPAPLVAPAFGCAPPPPAVPPVFVCDVTLQDRDVILVNADTQGLSWSNPNSGSFEEQQTFQPPGVPAPVSFDRGWASVDAVYQGKKFAFVNTHLEVEDSADIQEAQAAEFLAGPGRGPAVIATGDFNSAADGSTTTSYADLTKSWFRDAWSVNPGEAGLTCCQNSTLTNPTSQLRSRIDLVLTHGAVRPVSAEVVGDTPFSATPPLWASDHAGVVATVRVH</sequence>
<dbReference type="Gene3D" id="3.60.10.10">
    <property type="entry name" value="Endonuclease/exonuclease/phosphatase"/>
    <property type="match status" value="1"/>
</dbReference>
<dbReference type="EMBL" id="BAABGM010000014">
    <property type="protein sequence ID" value="GAA4407502.1"/>
    <property type="molecule type" value="Genomic_DNA"/>
</dbReference>
<evidence type="ECO:0000256" key="9">
    <source>
        <dbReference type="SAM" id="SignalP"/>
    </source>
</evidence>
<dbReference type="InterPro" id="IPR051547">
    <property type="entry name" value="TDP2-like"/>
</dbReference>
<evidence type="ECO:0000256" key="4">
    <source>
        <dbReference type="ARBA" id="ARBA00022723"/>
    </source>
</evidence>
<evidence type="ECO:0000256" key="5">
    <source>
        <dbReference type="ARBA" id="ARBA00022763"/>
    </source>
</evidence>
<dbReference type="PANTHER" id="PTHR15822">
    <property type="entry name" value="TRAF AND TNF RECEPTOR-ASSOCIATED PROTEIN"/>
    <property type="match status" value="1"/>
</dbReference>
<dbReference type="Pfam" id="PF03372">
    <property type="entry name" value="Exo_endo_phos"/>
    <property type="match status" value="1"/>
</dbReference>
<dbReference type="PANTHER" id="PTHR15822:SF4">
    <property type="entry name" value="TYROSYL-DNA PHOSPHODIESTERASE 2"/>
    <property type="match status" value="1"/>
</dbReference>
<keyword evidence="4" id="KW-0479">Metal-binding</keyword>
<evidence type="ECO:0000256" key="1">
    <source>
        <dbReference type="ARBA" id="ARBA00001936"/>
    </source>
</evidence>
<dbReference type="InterPro" id="IPR005135">
    <property type="entry name" value="Endo/exonuclease/phosphatase"/>
</dbReference>
<name>A0ABP8KIN9_9MICO</name>
<evidence type="ECO:0000256" key="7">
    <source>
        <dbReference type="ARBA" id="ARBA00022842"/>
    </source>
</evidence>
<evidence type="ECO:0000256" key="8">
    <source>
        <dbReference type="ARBA" id="ARBA00023204"/>
    </source>
</evidence>
<organism evidence="11 12">
    <name type="scientific">Fodinibacter luteus</name>
    <dbReference type="NCBI Taxonomy" id="552064"/>
    <lineage>
        <taxon>Bacteria</taxon>
        <taxon>Bacillati</taxon>
        <taxon>Actinomycetota</taxon>
        <taxon>Actinomycetes</taxon>
        <taxon>Micrococcales</taxon>
        <taxon>Intrasporangiaceae</taxon>
        <taxon>Fodinibacter (ex Wang et al. 2009)</taxon>
    </lineage>
</organism>
<keyword evidence="9" id="KW-0732">Signal</keyword>
<protein>
    <recommendedName>
        <fullName evidence="10">Endonuclease/exonuclease/phosphatase domain-containing protein</fullName>
    </recommendedName>
</protein>
<keyword evidence="3" id="KW-0540">Nuclease</keyword>
<feature type="chain" id="PRO_5047241070" description="Endonuclease/exonuclease/phosphatase domain-containing protein" evidence="9">
    <location>
        <begin position="30"/>
        <end position="365"/>
    </location>
</feature>
<evidence type="ECO:0000259" key="10">
    <source>
        <dbReference type="Pfam" id="PF03372"/>
    </source>
</evidence>
<evidence type="ECO:0000313" key="11">
    <source>
        <dbReference type="EMBL" id="GAA4407502.1"/>
    </source>
</evidence>
<feature type="domain" description="Endonuclease/exonuclease/phosphatase" evidence="10">
    <location>
        <begin position="75"/>
        <end position="355"/>
    </location>
</feature>
<comment type="caution">
    <text evidence="11">The sequence shown here is derived from an EMBL/GenBank/DDBJ whole genome shotgun (WGS) entry which is preliminary data.</text>
</comment>
<dbReference type="SUPFAM" id="SSF56219">
    <property type="entry name" value="DNase I-like"/>
    <property type="match status" value="1"/>
</dbReference>
<dbReference type="InterPro" id="IPR036691">
    <property type="entry name" value="Endo/exonu/phosph_ase_sf"/>
</dbReference>
<reference evidence="12" key="1">
    <citation type="journal article" date="2019" name="Int. J. Syst. Evol. Microbiol.">
        <title>The Global Catalogue of Microorganisms (GCM) 10K type strain sequencing project: providing services to taxonomists for standard genome sequencing and annotation.</title>
        <authorList>
            <consortium name="The Broad Institute Genomics Platform"/>
            <consortium name="The Broad Institute Genome Sequencing Center for Infectious Disease"/>
            <person name="Wu L."/>
            <person name="Ma J."/>
        </authorList>
    </citation>
    <scope>NUCLEOTIDE SEQUENCE [LARGE SCALE GENOMIC DNA]</scope>
    <source>
        <strain evidence="12">JCM 17809</strain>
    </source>
</reference>
<evidence type="ECO:0000313" key="12">
    <source>
        <dbReference type="Proteomes" id="UP001500945"/>
    </source>
</evidence>
<keyword evidence="8" id="KW-0234">DNA repair</keyword>
<dbReference type="Proteomes" id="UP001500945">
    <property type="component" value="Unassembled WGS sequence"/>
</dbReference>
<comment type="cofactor">
    <cofactor evidence="1">
        <name>Mn(2+)</name>
        <dbReference type="ChEBI" id="CHEBI:29035"/>
    </cofactor>
</comment>
<evidence type="ECO:0000256" key="2">
    <source>
        <dbReference type="ARBA" id="ARBA00001946"/>
    </source>
</evidence>
<proteinExistence type="predicted"/>
<keyword evidence="12" id="KW-1185">Reference proteome</keyword>